<sequence length="140" mass="15345">MFCIGFTKRRPNQVKRTCYAESSQIGQGESINHALVITGQAGVGKSVCGIVFIPLFVIDSLSSVACNREEKVLVTSAGSTLLQIPCIIAQAFAKLVLDLDSMPHLEPLRDLGHVRAENDDPRVLEEGLEELGHVVERRFQ</sequence>
<comment type="caution">
    <text evidence="1">The sequence shown here is derived from an EMBL/GenBank/DDBJ whole genome shotgun (WGS) entry which is preliminary data.</text>
</comment>
<evidence type="ECO:0000313" key="1">
    <source>
        <dbReference type="EMBL" id="KAK9938785.1"/>
    </source>
</evidence>
<organism evidence="1 2">
    <name type="scientific">Rubus argutus</name>
    <name type="common">Southern blackberry</name>
    <dbReference type="NCBI Taxonomy" id="59490"/>
    <lineage>
        <taxon>Eukaryota</taxon>
        <taxon>Viridiplantae</taxon>
        <taxon>Streptophyta</taxon>
        <taxon>Embryophyta</taxon>
        <taxon>Tracheophyta</taxon>
        <taxon>Spermatophyta</taxon>
        <taxon>Magnoliopsida</taxon>
        <taxon>eudicotyledons</taxon>
        <taxon>Gunneridae</taxon>
        <taxon>Pentapetalae</taxon>
        <taxon>rosids</taxon>
        <taxon>fabids</taxon>
        <taxon>Rosales</taxon>
        <taxon>Rosaceae</taxon>
        <taxon>Rosoideae</taxon>
        <taxon>Rosoideae incertae sedis</taxon>
        <taxon>Rubus</taxon>
    </lineage>
</organism>
<gene>
    <name evidence="1" type="ORF">M0R45_015506</name>
</gene>
<keyword evidence="2" id="KW-1185">Reference proteome</keyword>
<reference evidence="1 2" key="1">
    <citation type="journal article" date="2023" name="G3 (Bethesda)">
        <title>A chromosome-length genome assembly and annotation of blackberry (Rubus argutus, cv. 'Hillquist').</title>
        <authorList>
            <person name="Bruna T."/>
            <person name="Aryal R."/>
            <person name="Dudchenko O."/>
            <person name="Sargent D.J."/>
            <person name="Mead D."/>
            <person name="Buti M."/>
            <person name="Cavallini A."/>
            <person name="Hytonen T."/>
            <person name="Andres J."/>
            <person name="Pham M."/>
            <person name="Weisz D."/>
            <person name="Mascagni F."/>
            <person name="Usai G."/>
            <person name="Natali L."/>
            <person name="Bassil N."/>
            <person name="Fernandez G.E."/>
            <person name="Lomsadze A."/>
            <person name="Armour M."/>
            <person name="Olukolu B."/>
            <person name="Poorten T."/>
            <person name="Britton C."/>
            <person name="Davik J."/>
            <person name="Ashrafi H."/>
            <person name="Aiden E.L."/>
            <person name="Borodovsky M."/>
            <person name="Worthington M."/>
        </authorList>
    </citation>
    <scope>NUCLEOTIDE SEQUENCE [LARGE SCALE GENOMIC DNA]</scope>
    <source>
        <strain evidence="1">PI 553951</strain>
    </source>
</reference>
<proteinExistence type="predicted"/>
<protein>
    <submittedName>
        <fullName evidence="1">Uncharacterized protein</fullName>
    </submittedName>
</protein>
<name>A0AAW1XRV0_RUBAR</name>
<evidence type="ECO:0000313" key="2">
    <source>
        <dbReference type="Proteomes" id="UP001457282"/>
    </source>
</evidence>
<dbReference type="EMBL" id="JBEDUW010000003">
    <property type="protein sequence ID" value="KAK9938785.1"/>
    <property type="molecule type" value="Genomic_DNA"/>
</dbReference>
<dbReference type="Proteomes" id="UP001457282">
    <property type="component" value="Unassembled WGS sequence"/>
</dbReference>
<dbReference type="AlphaFoldDB" id="A0AAW1XRV0"/>
<accession>A0AAW1XRV0</accession>